<dbReference type="InterPro" id="IPR029058">
    <property type="entry name" value="AB_hydrolase_fold"/>
</dbReference>
<accession>A0A3F3GSM0</accession>
<proteinExistence type="predicted"/>
<reference evidence="1 2" key="1">
    <citation type="journal article" date="2015" name="BMC Genomics">
        <title>Comparative genomics of Fructobacillus spp. and Leuconostoc spp. reveals niche-specific evolution of Fructobacillus spp.</title>
        <authorList>
            <person name="Endo A."/>
            <person name="Tanizawa Y."/>
            <person name="Tanaka N."/>
            <person name="Maeno S."/>
            <person name="Kumar H."/>
            <person name="Shiwa Y."/>
            <person name="Okada S."/>
            <person name="Yoshikawa H."/>
            <person name="Dicks L."/>
            <person name="Nakagawa J."/>
            <person name="Arita M."/>
        </authorList>
    </citation>
    <scope>NUCLEOTIDE SEQUENCE [LARGE SCALE GENOMIC DNA]</scope>
    <source>
        <strain evidence="1 2">DSM 15468</strain>
    </source>
</reference>
<evidence type="ECO:0000313" key="2">
    <source>
        <dbReference type="Proteomes" id="UP000061227"/>
    </source>
</evidence>
<organism evidence="1 2">
    <name type="scientific">Fructobacillus pseudoficulneus</name>
    <dbReference type="NCBI Taxonomy" id="220714"/>
    <lineage>
        <taxon>Bacteria</taxon>
        <taxon>Bacillati</taxon>
        <taxon>Bacillota</taxon>
        <taxon>Bacilli</taxon>
        <taxon>Lactobacillales</taxon>
        <taxon>Lactobacillaceae</taxon>
        <taxon>Fructobacillus</taxon>
    </lineage>
</organism>
<dbReference type="STRING" id="220714.SAMN05660469_0491"/>
<name>A0A3F3GSM0_9LACO</name>
<dbReference type="RefSeq" id="WP_242975629.1">
    <property type="nucleotide sequence ID" value="NZ_DF968064.1"/>
</dbReference>
<dbReference type="AlphaFoldDB" id="A0A3F3GSM0"/>
<protein>
    <recommendedName>
        <fullName evidence="3">Cell surface hydrolase</fullName>
    </recommendedName>
</protein>
<dbReference type="Pfam" id="PF06028">
    <property type="entry name" value="DUF915"/>
    <property type="match status" value="1"/>
</dbReference>
<dbReference type="EMBL" id="DF968064">
    <property type="protein sequence ID" value="GAP02555.1"/>
    <property type="molecule type" value="Genomic_DNA"/>
</dbReference>
<keyword evidence="2" id="KW-1185">Reference proteome</keyword>
<dbReference type="SUPFAM" id="SSF53474">
    <property type="entry name" value="alpha/beta-Hydrolases"/>
    <property type="match status" value="1"/>
</dbReference>
<dbReference type="Gene3D" id="3.40.50.1820">
    <property type="entry name" value="alpha/beta hydrolase"/>
    <property type="match status" value="1"/>
</dbReference>
<evidence type="ECO:0000313" key="1">
    <source>
        <dbReference type="EMBL" id="GAP02555.1"/>
    </source>
</evidence>
<dbReference type="Proteomes" id="UP000061227">
    <property type="component" value="Unassembled WGS sequence"/>
</dbReference>
<dbReference type="InterPro" id="IPR010315">
    <property type="entry name" value="DUF915_hydro-like"/>
</dbReference>
<gene>
    <name evidence="1" type="ORF">FPFC_020020</name>
</gene>
<evidence type="ECO:0008006" key="3">
    <source>
        <dbReference type="Google" id="ProtNLM"/>
    </source>
</evidence>
<sequence>MKRKWFLVTLIALIAIGAAFYYVGAKMAPTLSKQEGQRPEEATVFMHGYGSSRNAEKSMAQYLVEHGYSNRRINVTVAKDGSVTMDKTIAPGDKNPIILVQFNNNRNQDFDQTAGWVATIMTKLDQQGIRSVNLIGHSMGNMAVSYYLMKEADKNPNLPKVVRQISIAGTYNGLILANPASNSPLNAQGEPAQKMEIFNRLQGLTTYYQTHNTKVLNIFGNSTGGSQSDTTVYNNSSKALKYFVRQPSTYQEKLITGKGGQHSQLHENKTVDQDIVQFLQS</sequence>